<dbReference type="AlphaFoldDB" id="A0A6N3AX88"/>
<protein>
    <recommendedName>
        <fullName evidence="3">DUF4367 domain-containing protein</fullName>
    </recommendedName>
</protein>
<sequence>MSNKERNYPNLKNTIDSDFDKVKNYNSIMAKIDALNEKSLDEKNNTNKKGIAMKKLKPKYIYSIVSVALIAIIAFGFINNKINLDVISSNKAGKNDTNIKLNINKPKNESMSKIAADLAAEDKSLKLENLPNKFNFMRNIDIPKDYKLASCSTLYTASSLESDTYDLLHDYIFDYEKSDEENITVTFSEVEEPLRDCFVESENAKKISKIHGTDVVITELGNTYTVTFKHNNIYFDIETHGISQDELVKMLVSIIDSDNTKDETK</sequence>
<evidence type="ECO:0008006" key="3">
    <source>
        <dbReference type="Google" id="ProtNLM"/>
    </source>
</evidence>
<feature type="transmembrane region" description="Helical" evidence="1">
    <location>
        <begin position="60"/>
        <end position="78"/>
    </location>
</feature>
<proteinExistence type="predicted"/>
<organism evidence="2">
    <name type="scientific">Intestinibacter bartlettii</name>
    <dbReference type="NCBI Taxonomy" id="261299"/>
    <lineage>
        <taxon>Bacteria</taxon>
        <taxon>Bacillati</taxon>
        <taxon>Bacillota</taxon>
        <taxon>Clostridia</taxon>
        <taxon>Peptostreptococcales</taxon>
        <taxon>Peptostreptococcaceae</taxon>
        <taxon>Intestinibacter</taxon>
    </lineage>
</organism>
<reference evidence="2" key="1">
    <citation type="submission" date="2019-11" db="EMBL/GenBank/DDBJ databases">
        <authorList>
            <person name="Feng L."/>
        </authorList>
    </citation>
    <scope>NUCLEOTIDE SEQUENCE</scope>
    <source>
        <strain evidence="2">IbartlettiiLFYP30</strain>
    </source>
</reference>
<keyword evidence="1" id="KW-0812">Transmembrane</keyword>
<evidence type="ECO:0000313" key="2">
    <source>
        <dbReference type="EMBL" id="VYT94270.1"/>
    </source>
</evidence>
<keyword evidence="1" id="KW-0472">Membrane</keyword>
<name>A0A6N3AX88_9FIRM</name>
<dbReference type="EMBL" id="CACRUE010000022">
    <property type="protein sequence ID" value="VYT94270.1"/>
    <property type="molecule type" value="Genomic_DNA"/>
</dbReference>
<evidence type="ECO:0000256" key="1">
    <source>
        <dbReference type="SAM" id="Phobius"/>
    </source>
</evidence>
<accession>A0A6N3AX88</accession>
<keyword evidence="1" id="KW-1133">Transmembrane helix</keyword>
<gene>
    <name evidence="2" type="ORF">IBLFYP30_01384</name>
</gene>